<reference evidence="3 4" key="1">
    <citation type="journal article" date="2016" name="Front. Microbiol.">
        <title>Genomic Resource of Rice Seed Associated Bacteria.</title>
        <authorList>
            <person name="Midha S."/>
            <person name="Bansal K."/>
            <person name="Sharma S."/>
            <person name="Kumar N."/>
            <person name="Patil P.P."/>
            <person name="Chaudhry V."/>
            <person name="Patil P.B."/>
        </authorList>
    </citation>
    <scope>NUCLEOTIDE SEQUENCE [LARGE SCALE GENOMIC DNA]</scope>
    <source>
        <strain evidence="3 4">NS220</strain>
    </source>
</reference>
<feature type="domain" description="LTD" evidence="2">
    <location>
        <begin position="214"/>
        <end position="322"/>
    </location>
</feature>
<organism evidence="3 4">
    <name type="scientific">Microbacterium testaceum</name>
    <name type="common">Aureobacterium testaceum</name>
    <name type="synonym">Brevibacterium testaceum</name>
    <dbReference type="NCBI Taxonomy" id="2033"/>
    <lineage>
        <taxon>Bacteria</taxon>
        <taxon>Bacillati</taxon>
        <taxon>Actinomycetota</taxon>
        <taxon>Actinomycetes</taxon>
        <taxon>Micrococcales</taxon>
        <taxon>Microbacteriaceae</taxon>
        <taxon>Microbacterium</taxon>
    </lineage>
</organism>
<dbReference type="AlphaFoldDB" id="A0A147F1T8"/>
<dbReference type="EMBL" id="LDRT01000007">
    <property type="protein sequence ID" value="KTR96574.1"/>
    <property type="molecule type" value="Genomic_DNA"/>
</dbReference>
<evidence type="ECO:0000313" key="4">
    <source>
        <dbReference type="Proteomes" id="UP000075025"/>
    </source>
</evidence>
<gene>
    <name evidence="3" type="ORF">NS220_01365</name>
</gene>
<keyword evidence="1" id="KW-0472">Membrane</keyword>
<dbReference type="PROSITE" id="PS51841">
    <property type="entry name" value="LTD"/>
    <property type="match status" value="1"/>
</dbReference>
<evidence type="ECO:0000256" key="1">
    <source>
        <dbReference type="SAM" id="Phobius"/>
    </source>
</evidence>
<feature type="transmembrane region" description="Helical" evidence="1">
    <location>
        <begin position="117"/>
        <end position="143"/>
    </location>
</feature>
<name>A0A147F1T8_MICTE</name>
<dbReference type="OrthoDB" id="5066015at2"/>
<dbReference type="RefSeq" id="WP_058622315.1">
    <property type="nucleotide sequence ID" value="NZ_LDRT01000007.1"/>
</dbReference>
<dbReference type="PATRIC" id="fig|2033.6.peg.3367"/>
<accession>A0A147F1T8</accession>
<evidence type="ECO:0000313" key="3">
    <source>
        <dbReference type="EMBL" id="KTR96574.1"/>
    </source>
</evidence>
<feature type="transmembrane region" description="Helical" evidence="1">
    <location>
        <begin position="94"/>
        <end position="110"/>
    </location>
</feature>
<feature type="transmembrane region" description="Helical" evidence="1">
    <location>
        <begin position="71"/>
        <end position="88"/>
    </location>
</feature>
<keyword evidence="1" id="KW-0812">Transmembrane</keyword>
<proteinExistence type="predicted"/>
<evidence type="ECO:0000259" key="2">
    <source>
        <dbReference type="PROSITE" id="PS51841"/>
    </source>
</evidence>
<keyword evidence="1" id="KW-1133">Transmembrane helix</keyword>
<comment type="caution">
    <text evidence="3">The sequence shown here is derived from an EMBL/GenBank/DDBJ whole genome shotgun (WGS) entry which is preliminary data.</text>
</comment>
<sequence length="322" mass="32434">MTNHTTTGARPPFAAYGPASAGYGPGASVDAPPAAGPSAAGAPAPWPSPAILTNGSAAPAGPPASRPPRRGLGIAALALAGVGALAAFTASFLSWMLLVTALVLAIVHLARRGGARVAAVLAIVLVGFGMLIALIAALVSGFASSGSGIGSAPDPETDTYTLAQRLALQPGRGSTSELTWGTAQTVIDSDTGDEVWSLRALAPIDITDDMASASPAPFTASGSLIAIPIEITNLTDQTIDSDAWQLRFGTSYRHSDGSYGEAVYDPAVTEAYPSRYDITAVAPGATVTFYLVQDMSIAEADAGSVEVGLYSGDIITWTSTGG</sequence>
<dbReference type="Proteomes" id="UP000075025">
    <property type="component" value="Unassembled WGS sequence"/>
</dbReference>
<dbReference type="InterPro" id="IPR001322">
    <property type="entry name" value="Lamin_tail_dom"/>
</dbReference>
<protein>
    <recommendedName>
        <fullName evidence="2">LTD domain-containing protein</fullName>
    </recommendedName>
</protein>